<evidence type="ECO:0000256" key="4">
    <source>
        <dbReference type="ARBA" id="ARBA00023163"/>
    </source>
</evidence>
<dbReference type="InterPro" id="IPR005119">
    <property type="entry name" value="LysR_subst-bd"/>
</dbReference>
<name>A0A8B2NI62_9HYPH</name>
<comment type="caution">
    <text evidence="6">The sequence shown here is derived from an EMBL/GenBank/DDBJ whole genome shotgun (WGS) entry which is preliminary data.</text>
</comment>
<keyword evidence="3" id="KW-0238">DNA-binding</keyword>
<dbReference type="PANTHER" id="PTHR30419">
    <property type="entry name" value="HTH-TYPE TRANSCRIPTIONAL REGULATOR YBHD"/>
    <property type="match status" value="1"/>
</dbReference>
<dbReference type="RefSeq" id="WP_111352254.1">
    <property type="nucleotide sequence ID" value="NZ_QHHQ01000011.1"/>
</dbReference>
<dbReference type="InterPro" id="IPR036390">
    <property type="entry name" value="WH_DNA-bd_sf"/>
</dbReference>
<dbReference type="Proteomes" id="UP000249590">
    <property type="component" value="Unassembled WGS sequence"/>
</dbReference>
<gene>
    <name evidence="6" type="ORF">DLJ53_31195</name>
</gene>
<dbReference type="Gene3D" id="1.10.10.10">
    <property type="entry name" value="Winged helix-like DNA-binding domain superfamily/Winged helix DNA-binding domain"/>
    <property type="match status" value="1"/>
</dbReference>
<reference evidence="6 7" key="1">
    <citation type="submission" date="2018-05" db="EMBL/GenBank/DDBJ databases">
        <title>Acuticoccus sediminis sp. nov., isolated from deep-sea sediment of Indian Ocean.</title>
        <authorList>
            <person name="Liu X."/>
            <person name="Lai Q."/>
            <person name="Du Y."/>
            <person name="Sun F."/>
            <person name="Zhang X."/>
            <person name="Wang S."/>
            <person name="Shao Z."/>
        </authorList>
    </citation>
    <scope>NUCLEOTIDE SEQUENCE [LARGE SCALE GENOMIC DNA]</scope>
    <source>
        <strain evidence="6 7">PTG4-2</strain>
    </source>
</reference>
<organism evidence="6 7">
    <name type="scientific">Acuticoccus sediminis</name>
    <dbReference type="NCBI Taxonomy" id="2184697"/>
    <lineage>
        <taxon>Bacteria</taxon>
        <taxon>Pseudomonadati</taxon>
        <taxon>Pseudomonadota</taxon>
        <taxon>Alphaproteobacteria</taxon>
        <taxon>Hyphomicrobiales</taxon>
        <taxon>Amorphaceae</taxon>
        <taxon>Acuticoccus</taxon>
    </lineage>
</organism>
<evidence type="ECO:0000313" key="7">
    <source>
        <dbReference type="Proteomes" id="UP000249590"/>
    </source>
</evidence>
<dbReference type="GO" id="GO:0005829">
    <property type="term" value="C:cytosol"/>
    <property type="evidence" value="ECO:0007669"/>
    <property type="project" value="TreeGrafter"/>
</dbReference>
<evidence type="ECO:0000256" key="3">
    <source>
        <dbReference type="ARBA" id="ARBA00023125"/>
    </source>
</evidence>
<dbReference type="SUPFAM" id="SSF46785">
    <property type="entry name" value="Winged helix' DNA-binding domain"/>
    <property type="match status" value="1"/>
</dbReference>
<keyword evidence="2" id="KW-0805">Transcription regulation</keyword>
<dbReference type="GO" id="GO:0003700">
    <property type="term" value="F:DNA-binding transcription factor activity"/>
    <property type="evidence" value="ECO:0007669"/>
    <property type="project" value="InterPro"/>
</dbReference>
<dbReference type="FunFam" id="1.10.10.10:FF:000001">
    <property type="entry name" value="LysR family transcriptional regulator"/>
    <property type="match status" value="1"/>
</dbReference>
<feature type="domain" description="HTH lysR-type" evidence="5">
    <location>
        <begin position="4"/>
        <end position="61"/>
    </location>
</feature>
<protein>
    <submittedName>
        <fullName evidence="6">LysR family transcriptional regulator</fullName>
    </submittedName>
</protein>
<evidence type="ECO:0000256" key="2">
    <source>
        <dbReference type="ARBA" id="ARBA00023015"/>
    </source>
</evidence>
<dbReference type="EMBL" id="QHHQ01000011">
    <property type="protein sequence ID" value="RAH96731.1"/>
    <property type="molecule type" value="Genomic_DNA"/>
</dbReference>
<dbReference type="Gene3D" id="3.40.190.290">
    <property type="match status" value="1"/>
</dbReference>
<dbReference type="PANTHER" id="PTHR30419:SF2">
    <property type="entry name" value="LYSR FAMILY TRANSCRIPTIONAL REGULATOR"/>
    <property type="match status" value="1"/>
</dbReference>
<sequence length="307" mass="33390">MIRFDLTTLRIFVAVYNLKSLTKAAEQEHIASSAVSKRINDLETELDVLLFYRHPRGVSATPAGEALAAHARSLFESVNEMAADLSTYAGGTRGQVRIHAHSSAMHQFLPCEIASFTRLYPEVRVVLREETTPNVIQSMQDGIADIGVVAGHIPLPSGLTAIAWREDQLIALLPASDPLAASASLRFRALAERSFISLETGSSLQILLSEAAEAQGLTIDPVLEVTTFGSAIEMAAAGLGFAIMPQGVVPDDPRVVSVPLDDEWAHRTLSICMRSSGRLNASVRLMLRHLRGESEAYRREKLPLPNE</sequence>
<dbReference type="SUPFAM" id="SSF53850">
    <property type="entry name" value="Periplasmic binding protein-like II"/>
    <property type="match status" value="1"/>
</dbReference>
<dbReference type="GO" id="GO:0003677">
    <property type="term" value="F:DNA binding"/>
    <property type="evidence" value="ECO:0007669"/>
    <property type="project" value="UniProtKB-KW"/>
</dbReference>
<dbReference type="InterPro" id="IPR036388">
    <property type="entry name" value="WH-like_DNA-bd_sf"/>
</dbReference>
<dbReference type="Pfam" id="PF03466">
    <property type="entry name" value="LysR_substrate"/>
    <property type="match status" value="1"/>
</dbReference>
<dbReference type="OrthoDB" id="9815174at2"/>
<evidence type="ECO:0000256" key="1">
    <source>
        <dbReference type="ARBA" id="ARBA00009437"/>
    </source>
</evidence>
<evidence type="ECO:0000313" key="6">
    <source>
        <dbReference type="EMBL" id="RAH96731.1"/>
    </source>
</evidence>
<dbReference type="InterPro" id="IPR050950">
    <property type="entry name" value="HTH-type_LysR_regulators"/>
</dbReference>
<evidence type="ECO:0000259" key="5">
    <source>
        <dbReference type="PROSITE" id="PS50931"/>
    </source>
</evidence>
<proteinExistence type="inferred from homology"/>
<keyword evidence="7" id="KW-1185">Reference proteome</keyword>
<accession>A0A8B2NI62</accession>
<dbReference type="AlphaFoldDB" id="A0A8B2NI62"/>
<dbReference type="PROSITE" id="PS50931">
    <property type="entry name" value="HTH_LYSR"/>
    <property type="match status" value="1"/>
</dbReference>
<dbReference type="InterPro" id="IPR000847">
    <property type="entry name" value="LysR_HTH_N"/>
</dbReference>
<keyword evidence="4" id="KW-0804">Transcription</keyword>
<dbReference type="Pfam" id="PF00126">
    <property type="entry name" value="HTH_1"/>
    <property type="match status" value="1"/>
</dbReference>
<comment type="similarity">
    <text evidence="1">Belongs to the LysR transcriptional regulatory family.</text>
</comment>